<name>K2JMT4_9GAMM</name>
<keyword evidence="2" id="KW-1185">Reference proteome</keyword>
<sequence>MKNWLALLLLTTATTQAEVREFQPAGQPQGQILALGLLPPDLPKALAADGLAVSWQQGSDQPSPNGAQILLTSDGSQFDACQSGPYRACIFLNAQFNPQALTKPVLDLVNAPRLPLAEDLGLRQTLLRKPSRFYSLALREATKGEEKELAAIIKAWVVKLNAGS</sequence>
<accession>K2JMT4</accession>
<comment type="caution">
    <text evidence="1">The sequence shown here is derived from an EMBL/GenBank/DDBJ whole genome shotgun (WGS) entry which is preliminary data.</text>
</comment>
<reference evidence="1 2" key="1">
    <citation type="journal article" date="2012" name="J. Bacteriol.">
        <title>Genome Sequence of Gallaecimonas xiamenensis Type Strain 3-C-1.</title>
        <authorList>
            <person name="Lai Q."/>
            <person name="Wang L."/>
            <person name="Wang W."/>
            <person name="Shao Z."/>
        </authorList>
    </citation>
    <scope>NUCLEOTIDE SEQUENCE [LARGE SCALE GENOMIC DNA]</scope>
    <source>
        <strain evidence="1 2">3-C-1</strain>
    </source>
</reference>
<evidence type="ECO:0000313" key="2">
    <source>
        <dbReference type="Proteomes" id="UP000006755"/>
    </source>
</evidence>
<dbReference type="EMBL" id="AMRI01000007">
    <property type="protein sequence ID" value="EKE75732.1"/>
    <property type="molecule type" value="Genomic_DNA"/>
</dbReference>
<protein>
    <submittedName>
        <fullName evidence="1">Uncharacterized protein</fullName>
    </submittedName>
</protein>
<dbReference type="Proteomes" id="UP000006755">
    <property type="component" value="Unassembled WGS sequence"/>
</dbReference>
<organism evidence="1 2">
    <name type="scientific">Gallaecimonas xiamenensis 3-C-1</name>
    <dbReference type="NCBI Taxonomy" id="745411"/>
    <lineage>
        <taxon>Bacteria</taxon>
        <taxon>Pseudomonadati</taxon>
        <taxon>Pseudomonadota</taxon>
        <taxon>Gammaproteobacteria</taxon>
        <taxon>Enterobacterales</taxon>
        <taxon>Gallaecimonadaceae</taxon>
        <taxon>Gallaecimonas</taxon>
    </lineage>
</organism>
<dbReference type="RefSeq" id="WP_008483737.1">
    <property type="nucleotide sequence ID" value="NZ_AMRI01000007.1"/>
</dbReference>
<gene>
    <name evidence="1" type="ORF">B3C1_06618</name>
</gene>
<dbReference type="AlphaFoldDB" id="K2JMT4"/>
<dbReference type="OrthoDB" id="9912231at2"/>
<proteinExistence type="predicted"/>
<evidence type="ECO:0000313" key="1">
    <source>
        <dbReference type="EMBL" id="EKE75732.1"/>
    </source>
</evidence>
<dbReference type="STRING" id="745411.B3C1_06618"/>